<reference evidence="4" key="1">
    <citation type="submission" date="2022-11" db="UniProtKB">
        <authorList>
            <consortium name="WormBaseParasite"/>
        </authorList>
    </citation>
    <scope>IDENTIFICATION</scope>
</reference>
<dbReference type="GO" id="GO:0006629">
    <property type="term" value="P:lipid metabolic process"/>
    <property type="evidence" value="ECO:0007669"/>
    <property type="project" value="InterPro"/>
</dbReference>
<feature type="transmembrane region" description="Helical" evidence="1">
    <location>
        <begin position="56"/>
        <end position="76"/>
    </location>
</feature>
<sequence length="405" mass="46978">MSSTSTQTLLVTQQSNGNHDQNGKEKSSIKKNLPTLEEIRAAVPAQCFEKNLKTSIFYFLLDYAIIAGLYVAVPYIERYFGFVGLLGWSSTVLVLGMYLSSLFIVGHDCGHGTFSEYIWVNDIFGHLAHAPILAPFWPWQKSHRQHHQYTSNLDRDKGHPWTTEETWRNGDWLRRNFSKLPISGLFRWNPVYTLLGLPDGSHFNPFDRMFTNTTERVQCVVSSLACVLCAGIALRACDYSVLAFLKYYIVPVMFQGFLLVMITYLQHQDEEIEVYEDGTWSFVKGQSQTIDRYYGFGIDYAMHHITDGHVAHHFFFTKVPHYHLMEATKAIRSVLEQYPGTYKRRSCYHFLYEFLRLNLKLEYLIGQGTGLLKYNASKQHQKKSPKLLTQKICYTRRLPDFLMFC</sequence>
<feature type="transmembrane region" description="Helical" evidence="1">
    <location>
        <begin position="82"/>
        <end position="105"/>
    </location>
</feature>
<dbReference type="Pfam" id="PF00487">
    <property type="entry name" value="FA_desaturase"/>
    <property type="match status" value="1"/>
</dbReference>
<evidence type="ECO:0000256" key="1">
    <source>
        <dbReference type="SAM" id="Phobius"/>
    </source>
</evidence>
<organism evidence="3 4">
    <name type="scientific">Ditylenchus dipsaci</name>
    <dbReference type="NCBI Taxonomy" id="166011"/>
    <lineage>
        <taxon>Eukaryota</taxon>
        <taxon>Metazoa</taxon>
        <taxon>Ecdysozoa</taxon>
        <taxon>Nematoda</taxon>
        <taxon>Chromadorea</taxon>
        <taxon>Rhabditida</taxon>
        <taxon>Tylenchina</taxon>
        <taxon>Tylenchomorpha</taxon>
        <taxon>Sphaerularioidea</taxon>
        <taxon>Anguinidae</taxon>
        <taxon>Anguininae</taxon>
        <taxon>Ditylenchus</taxon>
    </lineage>
</organism>
<keyword evidence="1" id="KW-0812">Transmembrane</keyword>
<evidence type="ECO:0000313" key="3">
    <source>
        <dbReference type="Proteomes" id="UP000887574"/>
    </source>
</evidence>
<evidence type="ECO:0000313" key="4">
    <source>
        <dbReference type="WBParaSite" id="jg18395"/>
    </source>
</evidence>
<dbReference type="GO" id="GO:0016491">
    <property type="term" value="F:oxidoreductase activity"/>
    <property type="evidence" value="ECO:0007669"/>
    <property type="project" value="InterPro"/>
</dbReference>
<evidence type="ECO:0000259" key="2">
    <source>
        <dbReference type="Pfam" id="PF00487"/>
    </source>
</evidence>
<name>A0A915DCA4_9BILA</name>
<keyword evidence="3" id="KW-1185">Reference proteome</keyword>
<dbReference type="CDD" id="cd03507">
    <property type="entry name" value="Delta12-FADS-like"/>
    <property type="match status" value="1"/>
</dbReference>
<keyword evidence="1" id="KW-1133">Transmembrane helix</keyword>
<accession>A0A915DCA4</accession>
<dbReference type="InterPro" id="IPR012171">
    <property type="entry name" value="Fatty_acid_desaturase"/>
</dbReference>
<dbReference type="WBParaSite" id="jg18395">
    <property type="protein sequence ID" value="jg18395"/>
    <property type="gene ID" value="jg18395"/>
</dbReference>
<dbReference type="Proteomes" id="UP000887574">
    <property type="component" value="Unplaced"/>
</dbReference>
<dbReference type="InterPro" id="IPR005804">
    <property type="entry name" value="FA_desaturase_dom"/>
</dbReference>
<proteinExistence type="predicted"/>
<dbReference type="AlphaFoldDB" id="A0A915DCA4"/>
<keyword evidence="1" id="KW-0472">Membrane</keyword>
<feature type="transmembrane region" description="Helical" evidence="1">
    <location>
        <begin position="248"/>
        <end position="265"/>
    </location>
</feature>
<protein>
    <submittedName>
        <fullName evidence="4">Fatty acid desaturase domain-containing protein</fullName>
    </submittedName>
</protein>
<feature type="domain" description="Fatty acid desaturase" evidence="2">
    <location>
        <begin position="87"/>
        <end position="344"/>
    </location>
</feature>
<dbReference type="PANTHER" id="PTHR32100">
    <property type="entry name" value="OMEGA-6 FATTY ACID DESATURASE, CHLOROPLASTIC"/>
    <property type="match status" value="1"/>
</dbReference>